<name>A0A1M7LJB1_9RHOB</name>
<dbReference type="GO" id="GO:0003677">
    <property type="term" value="F:DNA binding"/>
    <property type="evidence" value="ECO:0007669"/>
    <property type="project" value="UniProtKB-KW"/>
</dbReference>
<keyword evidence="6" id="KW-1185">Reference proteome</keyword>
<evidence type="ECO:0000313" key="6">
    <source>
        <dbReference type="Proteomes" id="UP000322545"/>
    </source>
</evidence>
<keyword evidence="2" id="KW-0238">DNA-binding</keyword>
<organism evidence="5 6">
    <name type="scientific">Roseovarius litoreus</name>
    <dbReference type="NCBI Taxonomy" id="1155722"/>
    <lineage>
        <taxon>Bacteria</taxon>
        <taxon>Pseudomonadati</taxon>
        <taxon>Pseudomonadota</taxon>
        <taxon>Alphaproteobacteria</taxon>
        <taxon>Rhodobacterales</taxon>
        <taxon>Roseobacteraceae</taxon>
        <taxon>Roseovarius</taxon>
    </lineage>
</organism>
<dbReference type="EMBL" id="FRCB01000016">
    <property type="protein sequence ID" value="SHM77650.1"/>
    <property type="molecule type" value="Genomic_DNA"/>
</dbReference>
<dbReference type="InterPro" id="IPR014710">
    <property type="entry name" value="RmlC-like_jellyroll"/>
</dbReference>
<evidence type="ECO:0000313" key="5">
    <source>
        <dbReference type="EMBL" id="SHM77650.1"/>
    </source>
</evidence>
<reference evidence="5 6" key="1">
    <citation type="submission" date="2016-11" db="EMBL/GenBank/DDBJ databases">
        <authorList>
            <person name="Varghese N."/>
            <person name="Submissions S."/>
        </authorList>
    </citation>
    <scope>NUCLEOTIDE SEQUENCE [LARGE SCALE GENOMIC DNA]</scope>
    <source>
        <strain evidence="5 6">DSM 28249</strain>
    </source>
</reference>
<dbReference type="Proteomes" id="UP000322545">
    <property type="component" value="Unassembled WGS sequence"/>
</dbReference>
<evidence type="ECO:0000256" key="1">
    <source>
        <dbReference type="ARBA" id="ARBA00023015"/>
    </source>
</evidence>
<dbReference type="RefSeq" id="WP_188130036.1">
    <property type="nucleotide sequence ID" value="NZ_FRCB01000016.1"/>
</dbReference>
<dbReference type="AlphaFoldDB" id="A0A1M7LJB1"/>
<evidence type="ECO:0000256" key="3">
    <source>
        <dbReference type="ARBA" id="ARBA00023163"/>
    </source>
</evidence>
<evidence type="ECO:0000256" key="2">
    <source>
        <dbReference type="ARBA" id="ARBA00023125"/>
    </source>
</evidence>
<evidence type="ECO:0000259" key="4">
    <source>
        <dbReference type="Pfam" id="PF13545"/>
    </source>
</evidence>
<dbReference type="Pfam" id="PF13545">
    <property type="entry name" value="HTH_Crp_2"/>
    <property type="match status" value="1"/>
</dbReference>
<dbReference type="InterPro" id="IPR018490">
    <property type="entry name" value="cNMP-bd_dom_sf"/>
</dbReference>
<keyword evidence="1" id="KW-0805">Transcription regulation</keyword>
<keyword evidence="3" id="KW-0804">Transcription</keyword>
<dbReference type="InterPro" id="IPR012318">
    <property type="entry name" value="HTH_CRP"/>
</dbReference>
<feature type="domain" description="HTH crp-type" evidence="4">
    <location>
        <begin position="151"/>
        <end position="211"/>
    </location>
</feature>
<gene>
    <name evidence="5" type="ORF">SAMN05443432_11626</name>
</gene>
<dbReference type="GO" id="GO:0006355">
    <property type="term" value="P:regulation of DNA-templated transcription"/>
    <property type="evidence" value="ECO:0007669"/>
    <property type="project" value="InterPro"/>
</dbReference>
<dbReference type="InterPro" id="IPR036390">
    <property type="entry name" value="WH_DNA-bd_sf"/>
</dbReference>
<dbReference type="Gene3D" id="2.60.120.10">
    <property type="entry name" value="Jelly Rolls"/>
    <property type="match status" value="1"/>
</dbReference>
<accession>A0A1M7LJB1</accession>
<proteinExistence type="predicted"/>
<protein>
    <submittedName>
        <fullName evidence="5">CRP/FNR family transcriptional regulator, anaerobic regulatory protein</fullName>
    </submittedName>
</protein>
<dbReference type="SUPFAM" id="SSF51206">
    <property type="entry name" value="cAMP-binding domain-like"/>
    <property type="match status" value="1"/>
</dbReference>
<sequence length="230" mass="25093">MDTVKRHNLTSSEPFSLERAIIAAGGIVRSAAEGAVAYKWQGLPRAFIFVKSGKLSVQFRTKDRQVPWAECRAAEGQDCMPVTAAILSERAISVRAVSMAPSTWIELSPLALVLLVHGNTAFRHALFKGHAQRLPMFFARISTKNTVGLDQRIADWLLSHAFDNKVRGTHSEIAADLLTAREVVSRKLKEFATKGWIAQRRGSILIEAPAAIALVSKGVFSTCTAARAAK</sequence>
<dbReference type="SUPFAM" id="SSF46785">
    <property type="entry name" value="Winged helix' DNA-binding domain"/>
    <property type="match status" value="1"/>
</dbReference>